<evidence type="ECO:0000313" key="9">
    <source>
        <dbReference type="RefSeq" id="XP_025421873.1"/>
    </source>
</evidence>
<evidence type="ECO:0000259" key="7">
    <source>
        <dbReference type="Pfam" id="PF23354"/>
    </source>
</evidence>
<gene>
    <name evidence="9" type="primary">LOC112691715</name>
</gene>
<evidence type="ECO:0000256" key="3">
    <source>
        <dbReference type="ARBA" id="ARBA00023242"/>
    </source>
</evidence>
<dbReference type="Gene3D" id="3.30.420.10">
    <property type="entry name" value="Ribonuclease H-like superfamily/Ribonuclease H"/>
    <property type="match status" value="1"/>
</dbReference>
<dbReference type="InterPro" id="IPR012337">
    <property type="entry name" value="RNaseH-like_sf"/>
</dbReference>
<evidence type="ECO:0000313" key="8">
    <source>
        <dbReference type="Proteomes" id="UP000694846"/>
    </source>
</evidence>
<dbReference type="Pfam" id="PF23347">
    <property type="entry name" value="TPR_Nup160_C"/>
    <property type="match status" value="1"/>
</dbReference>
<comment type="subcellular location">
    <subcellularLocation>
        <location evidence="1">Nucleus</location>
    </subcellularLocation>
</comment>
<dbReference type="CTD" id="23279"/>
<keyword evidence="8" id="KW-1185">Reference proteome</keyword>
<feature type="coiled-coil region" evidence="4">
    <location>
        <begin position="1327"/>
        <end position="1354"/>
    </location>
</feature>
<dbReference type="InterPro" id="IPR021717">
    <property type="entry name" value="Nucleoporin_Nup160"/>
</dbReference>
<dbReference type="GO" id="GO:0017056">
    <property type="term" value="F:structural constituent of nuclear pore"/>
    <property type="evidence" value="ECO:0007669"/>
    <property type="project" value="TreeGrafter"/>
</dbReference>
<organism evidence="8 9">
    <name type="scientific">Sipha flava</name>
    <name type="common">yellow sugarcane aphid</name>
    <dbReference type="NCBI Taxonomy" id="143950"/>
    <lineage>
        <taxon>Eukaryota</taxon>
        <taxon>Metazoa</taxon>
        <taxon>Ecdysozoa</taxon>
        <taxon>Arthropoda</taxon>
        <taxon>Hexapoda</taxon>
        <taxon>Insecta</taxon>
        <taxon>Pterygota</taxon>
        <taxon>Neoptera</taxon>
        <taxon>Paraneoptera</taxon>
        <taxon>Hemiptera</taxon>
        <taxon>Sternorrhyncha</taxon>
        <taxon>Aphidomorpha</taxon>
        <taxon>Aphidoidea</taxon>
        <taxon>Aphididae</taxon>
        <taxon>Sipha</taxon>
    </lineage>
</organism>
<dbReference type="SUPFAM" id="SSF53098">
    <property type="entry name" value="Ribonuclease H-like"/>
    <property type="match status" value="1"/>
</dbReference>
<keyword evidence="4" id="KW-0175">Coiled coil</keyword>
<dbReference type="GO" id="GO:0005643">
    <property type="term" value="C:nuclear pore"/>
    <property type="evidence" value="ECO:0007669"/>
    <property type="project" value="TreeGrafter"/>
</dbReference>
<dbReference type="GeneID" id="112691715"/>
<evidence type="ECO:0000259" key="5">
    <source>
        <dbReference type="Pfam" id="PF11715"/>
    </source>
</evidence>
<dbReference type="PANTHER" id="PTHR21286:SF0">
    <property type="entry name" value="NUCLEAR PORE COMPLEX PROTEIN NUP160"/>
    <property type="match status" value="1"/>
</dbReference>
<feature type="domain" description="NUP160 C-terminal TPR" evidence="6">
    <location>
        <begin position="974"/>
        <end position="1147"/>
    </location>
</feature>
<sequence length="1375" mass="159731">MADDNPYVQSIYRQIVTEHFQSNEWKEILINPEGAPTTLRDESTLPRSGGHCFKDIPNRFIFWRVLYDKLELIEHSLDINLTENQVRILFRNSPVLDSGISVYETSESIVLLVPTVCSCHRLTFPKPIRQENKSYNKNVLTEASIFSNFHLSSIDNPTTFCSYNAELSHPYSAASCLHQNYDAIFIIALQNNAMLYIRLKYISGLPTLKKICQESAVPRMFSNITKIFSAHIDYPVINSLAVHPFEQDIYVYSLDDACDLKVWSVNKSIYIHIMDMKKIYATSTENGSRPHIIHKCFEDKLLLTIYLSLSESSRFVVLEPCIDHGMFKLQQHFYVYSPMKSRLTDMALYGDEIWCNWRTGKDIACIKSISIRNGRWKNCILDTIDFEQPTQFSINSKETYLDQIFSSTSYFTEDDLKNAIAVYDTSDNCDIIIDYRTKISNAIDTKVYREMDKYDSTDTETQMLLVEQCSASFYKSCLDYRRKRLAPIGLIWLGPPSFLMLVVTNSSFCFLRPSDNVEENIYSIYNLEQKTEFNKLLNTLMSEPKNNFNLFLDLNLSSNCFLDLVRKYYGYDTNDPNVELFLNGCNITKSVRILIEMLHANPGAIKNIKNNQYSNYFRSKLGISVVFHSFHQIIITRFDLCCRLFTLMELSSKSYGQTKEFVTDICNLFASYRILAFFLHDVKLYKKMIITNKLLAKGPFMDYINGLFYYIWPLVNGSNLVKFLLQEKQYNFIHQMAQLLDFKNWEEILIISYILNNEPDKALQVLKNNIKNETEHFLKAITLFGKHGYHDHAVQLGNHVLEMSIHDRGKNMISMFHSHIFLNNLKLKAYQNAYNNIICLKDHDRKLNCLHTFVLTLLENGEKDKLLSFKFSGLQSSIEDIIIKKARSLSNADAAPFYMFLCSMLEKYGKYKKLAMTFYELYLRADTCVTQEQFIRLSLLHLEMLKPNDAWFVTVLLPIDSKTDAIHNELIKIEHLKKICCLVRARQQIDESAINMDVKSVVSVLIMKHKYREVLILSKVWNLPIYYPMRELVKTCLNLTNSDKCDKSWRWLADNGVSDSGVDCEKIAWRFLETLVERYEEEGKTLIHLHVADELLKHNAFLPCWLVKTLNERNVGELLQLYLNYGELINCADIIFKLIEKEMSSGEYSVDSFGDAIPVDIIECVISNLKHHQLQIGDELLNKYKIFYDKIVNDNGREFTATVIEEMTNLWPECKIIHGRPRYSQSQESVKRCNQDVENMLRAWMIDNQSTDWGMGCYFSITTEEDLNELINTEVSDEVDSHEEEDIEIDNEKTNEKDNNIYDFKNCISKVSIINKGSLCDTCVKEKQIQKERVEAFEGQKKAAEKMIQASDKKLVIIEVGSYVLVNIPKSIFQK</sequence>
<dbReference type="GO" id="GO:0003676">
    <property type="term" value="F:nucleic acid binding"/>
    <property type="evidence" value="ECO:0007669"/>
    <property type="project" value="InterPro"/>
</dbReference>
<dbReference type="OrthoDB" id="67716at2759"/>
<dbReference type="InterPro" id="IPR056535">
    <property type="entry name" value="TPR_NUP160_M"/>
</dbReference>
<dbReference type="Pfam" id="PF11715">
    <property type="entry name" value="Beta-prop_Nup120_160"/>
    <property type="match status" value="1"/>
</dbReference>
<protein>
    <submittedName>
        <fullName evidence="9">Nuclear pore complex protein Nup160 homolog</fullName>
    </submittedName>
</protein>
<feature type="domain" description="NUP160 middle TPR" evidence="7">
    <location>
        <begin position="771"/>
        <end position="931"/>
    </location>
</feature>
<reference evidence="9" key="1">
    <citation type="submission" date="2025-08" db="UniProtKB">
        <authorList>
            <consortium name="RefSeq"/>
        </authorList>
    </citation>
    <scope>IDENTIFICATION</scope>
    <source>
        <tissue evidence="9">Whole body</tissue>
    </source>
</reference>
<dbReference type="InterPro" id="IPR059141">
    <property type="entry name" value="Beta-prop_Nup120_160"/>
</dbReference>
<dbReference type="PANTHER" id="PTHR21286">
    <property type="entry name" value="NUCLEAR PORE COMPLEX PROTEIN NUP160"/>
    <property type="match status" value="1"/>
</dbReference>
<dbReference type="Pfam" id="PF23354">
    <property type="entry name" value="TPR_NUP160_120_M"/>
    <property type="match status" value="1"/>
</dbReference>
<evidence type="ECO:0000256" key="4">
    <source>
        <dbReference type="SAM" id="Coils"/>
    </source>
</evidence>
<dbReference type="Proteomes" id="UP000694846">
    <property type="component" value="Unplaced"/>
</dbReference>
<name>A0A8B8GFY3_9HEMI</name>
<dbReference type="RefSeq" id="XP_025421873.1">
    <property type="nucleotide sequence ID" value="XM_025566088.1"/>
</dbReference>
<feature type="domain" description="Nucleoporin Nup120/160 beta-propeller" evidence="5">
    <location>
        <begin position="59"/>
        <end position="518"/>
    </location>
</feature>
<evidence type="ECO:0000256" key="1">
    <source>
        <dbReference type="ARBA" id="ARBA00004123"/>
    </source>
</evidence>
<proteinExistence type="predicted"/>
<keyword evidence="2" id="KW-0813">Transport</keyword>
<dbReference type="InterPro" id="IPR036397">
    <property type="entry name" value="RNaseH_sf"/>
</dbReference>
<keyword evidence="3" id="KW-0539">Nucleus</keyword>
<accession>A0A8B8GFY3</accession>
<evidence type="ECO:0000256" key="2">
    <source>
        <dbReference type="ARBA" id="ARBA00022448"/>
    </source>
</evidence>
<dbReference type="InterPro" id="IPR056536">
    <property type="entry name" value="TPR_NUP160_C"/>
</dbReference>
<evidence type="ECO:0000259" key="6">
    <source>
        <dbReference type="Pfam" id="PF23347"/>
    </source>
</evidence>